<evidence type="ECO:0000259" key="2">
    <source>
        <dbReference type="PROSITE" id="PS50887"/>
    </source>
</evidence>
<evidence type="ECO:0000313" key="4">
    <source>
        <dbReference type="Proteomes" id="UP000298213"/>
    </source>
</evidence>
<dbReference type="Proteomes" id="UP000298213">
    <property type="component" value="Unassembled WGS sequence"/>
</dbReference>
<gene>
    <name evidence="3" type="ORF">E2493_06035</name>
</gene>
<evidence type="ECO:0000259" key="1">
    <source>
        <dbReference type="PROSITE" id="PS50883"/>
    </source>
</evidence>
<dbReference type="Pfam" id="PF00563">
    <property type="entry name" value="EAL"/>
    <property type="match status" value="1"/>
</dbReference>
<dbReference type="OrthoDB" id="9814202at2"/>
<dbReference type="SMART" id="SM00052">
    <property type="entry name" value="EAL"/>
    <property type="match status" value="1"/>
</dbReference>
<reference evidence="3 4" key="1">
    <citation type="submission" date="2019-03" db="EMBL/GenBank/DDBJ databases">
        <title>Genome sequence of Sphingomonas sp. 17J27-24.</title>
        <authorList>
            <person name="Kim M."/>
            <person name="Maeng S."/>
            <person name="Sathiyaraj S."/>
        </authorList>
    </citation>
    <scope>NUCLEOTIDE SEQUENCE [LARGE SCALE GENOMIC DNA]</scope>
    <source>
        <strain evidence="3 4">17J27-24</strain>
    </source>
</reference>
<dbReference type="NCBIfam" id="TIGR00254">
    <property type="entry name" value="GGDEF"/>
    <property type="match status" value="1"/>
</dbReference>
<dbReference type="PROSITE" id="PS50887">
    <property type="entry name" value="GGDEF"/>
    <property type="match status" value="1"/>
</dbReference>
<dbReference type="SMART" id="SM00267">
    <property type="entry name" value="GGDEF"/>
    <property type="match status" value="1"/>
</dbReference>
<accession>A0A4Y8ZSU4</accession>
<sequence length="486" mass="53027">MFLPYLLLLVITACAAAAIHRLRASRRVLEERLVTVEKMEAESRARALTDPITGLKNRIAFTEELEAVVQAGRHTGVAVLFLDLDRFKEVNDSLGHKVGDGLLNAVAQRLTGVIGPKDTLARIGGDEFAAIIRLDPTRSVQDMAAAMVETVYEPYLIDGHLVHVGTSVGAVIGSEATTCASDLLRQADIAMYDAKVSKSASFKLFDDRMSEIVAVRTSMRGELEDALREDHLTLALQPLIDTKTGTLASVEALLRWPNSSRGPISPADLIPLAEASGQILQLGEWVLDKALTIAEELGDVPIAVNVSPIQFRHHGFATKVSEKLLATGVSPHLLRLEITEGVLISHIDAAKSTIRQLRQIGVEVVLDDFGTGYSSLSYLQNLDLDCVKIDKSFLKDLGRDSRAVQIMRSVIDLGHSLELKVVAEGVENEWQARLLQMLNCDYLQGYFLGVPMSLTDLKAYIADRSPRLALLPDDVSDAAPKLQRIG</sequence>
<dbReference type="Gene3D" id="3.20.20.450">
    <property type="entry name" value="EAL domain"/>
    <property type="match status" value="1"/>
</dbReference>
<dbReference type="CDD" id="cd01948">
    <property type="entry name" value="EAL"/>
    <property type="match status" value="1"/>
</dbReference>
<dbReference type="Pfam" id="PF00990">
    <property type="entry name" value="GGDEF"/>
    <property type="match status" value="1"/>
</dbReference>
<feature type="domain" description="EAL" evidence="1">
    <location>
        <begin position="216"/>
        <end position="465"/>
    </location>
</feature>
<dbReference type="AlphaFoldDB" id="A0A4Y8ZSU4"/>
<dbReference type="Gene3D" id="3.30.70.270">
    <property type="match status" value="1"/>
</dbReference>
<dbReference type="PANTHER" id="PTHR44757:SF2">
    <property type="entry name" value="BIOFILM ARCHITECTURE MAINTENANCE PROTEIN MBAA"/>
    <property type="match status" value="1"/>
</dbReference>
<evidence type="ECO:0000313" key="3">
    <source>
        <dbReference type="EMBL" id="TFI59083.1"/>
    </source>
</evidence>
<dbReference type="SUPFAM" id="SSF55073">
    <property type="entry name" value="Nucleotide cyclase"/>
    <property type="match status" value="1"/>
</dbReference>
<proteinExistence type="predicted"/>
<protein>
    <submittedName>
        <fullName evidence="3">EAL domain-containing protein</fullName>
    </submittedName>
</protein>
<organism evidence="3 4">
    <name type="scientific">Sphingomonas parva</name>
    <dbReference type="NCBI Taxonomy" id="2555898"/>
    <lineage>
        <taxon>Bacteria</taxon>
        <taxon>Pseudomonadati</taxon>
        <taxon>Pseudomonadota</taxon>
        <taxon>Alphaproteobacteria</taxon>
        <taxon>Sphingomonadales</taxon>
        <taxon>Sphingomonadaceae</taxon>
        <taxon>Sphingomonas</taxon>
    </lineage>
</organism>
<keyword evidence="4" id="KW-1185">Reference proteome</keyword>
<dbReference type="InterPro" id="IPR035919">
    <property type="entry name" value="EAL_sf"/>
</dbReference>
<dbReference type="InterPro" id="IPR000160">
    <property type="entry name" value="GGDEF_dom"/>
</dbReference>
<dbReference type="CDD" id="cd01949">
    <property type="entry name" value="GGDEF"/>
    <property type="match status" value="1"/>
</dbReference>
<dbReference type="InterPro" id="IPR001633">
    <property type="entry name" value="EAL_dom"/>
</dbReference>
<dbReference type="InterPro" id="IPR043128">
    <property type="entry name" value="Rev_trsase/Diguanyl_cyclase"/>
</dbReference>
<feature type="domain" description="GGDEF" evidence="2">
    <location>
        <begin position="75"/>
        <end position="207"/>
    </location>
</feature>
<name>A0A4Y8ZSU4_9SPHN</name>
<dbReference type="InterPro" id="IPR029787">
    <property type="entry name" value="Nucleotide_cyclase"/>
</dbReference>
<dbReference type="InterPro" id="IPR052155">
    <property type="entry name" value="Biofilm_reg_signaling"/>
</dbReference>
<dbReference type="EMBL" id="SPDV01000009">
    <property type="protein sequence ID" value="TFI59083.1"/>
    <property type="molecule type" value="Genomic_DNA"/>
</dbReference>
<dbReference type="SUPFAM" id="SSF141868">
    <property type="entry name" value="EAL domain-like"/>
    <property type="match status" value="1"/>
</dbReference>
<dbReference type="RefSeq" id="WP_135084765.1">
    <property type="nucleotide sequence ID" value="NZ_SPDV01000009.1"/>
</dbReference>
<comment type="caution">
    <text evidence="3">The sequence shown here is derived from an EMBL/GenBank/DDBJ whole genome shotgun (WGS) entry which is preliminary data.</text>
</comment>
<dbReference type="PANTHER" id="PTHR44757">
    <property type="entry name" value="DIGUANYLATE CYCLASE DGCP"/>
    <property type="match status" value="1"/>
</dbReference>
<dbReference type="PROSITE" id="PS50883">
    <property type="entry name" value="EAL"/>
    <property type="match status" value="1"/>
</dbReference>